<protein>
    <submittedName>
        <fullName evidence="1">Uncharacterized protein</fullName>
    </submittedName>
</protein>
<feature type="non-terminal residue" evidence="1">
    <location>
        <position position="328"/>
    </location>
</feature>
<gene>
    <name evidence="1" type="ORF">LTS18_001890</name>
</gene>
<accession>A0ACC3CT88</accession>
<comment type="caution">
    <text evidence="1">The sequence shown here is derived from an EMBL/GenBank/DDBJ whole genome shotgun (WGS) entry which is preliminary data.</text>
</comment>
<name>A0ACC3CT88_9PEZI</name>
<keyword evidence="2" id="KW-1185">Reference proteome</keyword>
<evidence type="ECO:0000313" key="2">
    <source>
        <dbReference type="Proteomes" id="UP001186974"/>
    </source>
</evidence>
<proteinExistence type="predicted"/>
<dbReference type="Proteomes" id="UP001186974">
    <property type="component" value="Unassembled WGS sequence"/>
</dbReference>
<sequence length="328" mass="36425">MSPTDSISWLSFTLGYAASVSAEDITCCTKPNTLDPPVNELIHCQALQVVLIAAEISTNLSIGGRTNYVTINYLGDKLDAWHAELPRGLQLSTLVSNDSSLNLYQKRAILMVHVLYLGAITLLYREPLILAEKSRQVFGTEGIHMGEGSGIPQYQSRCSMAAQQIARIFGLISFDGVMTFRCWLTIYWSYTASTILLFMAAQKMLDRVHDNIDQDIEYVGDLLEKLTACRTEEPMAERFWRLVQPLHERLGTLRSDSLAEARAQNSANTFLDSDPDVDTDEVVGASLHRDVFNEVATIADRLAGLLKDPFGRMQQAMEGVDPVDGVED</sequence>
<organism evidence="1 2">
    <name type="scientific">Coniosporium uncinatum</name>
    <dbReference type="NCBI Taxonomy" id="93489"/>
    <lineage>
        <taxon>Eukaryota</taxon>
        <taxon>Fungi</taxon>
        <taxon>Dikarya</taxon>
        <taxon>Ascomycota</taxon>
        <taxon>Pezizomycotina</taxon>
        <taxon>Dothideomycetes</taxon>
        <taxon>Dothideomycetes incertae sedis</taxon>
        <taxon>Coniosporium</taxon>
    </lineage>
</organism>
<reference evidence="1" key="1">
    <citation type="submission" date="2024-09" db="EMBL/GenBank/DDBJ databases">
        <title>Black Yeasts Isolated from many extreme environments.</title>
        <authorList>
            <person name="Coleine C."/>
            <person name="Stajich J.E."/>
            <person name="Selbmann L."/>
        </authorList>
    </citation>
    <scope>NUCLEOTIDE SEQUENCE</scope>
    <source>
        <strain evidence="1">CCFEE 5737</strain>
    </source>
</reference>
<evidence type="ECO:0000313" key="1">
    <source>
        <dbReference type="EMBL" id="KAK3044206.1"/>
    </source>
</evidence>
<dbReference type="EMBL" id="JAWDJW010012276">
    <property type="protein sequence ID" value="KAK3044206.1"/>
    <property type="molecule type" value="Genomic_DNA"/>
</dbReference>